<dbReference type="Proteomes" id="UP000237105">
    <property type="component" value="Unassembled WGS sequence"/>
</dbReference>
<dbReference type="EMBL" id="JXTB01000395">
    <property type="protein sequence ID" value="PON42274.1"/>
    <property type="molecule type" value="Genomic_DNA"/>
</dbReference>
<gene>
    <name evidence="1" type="ORF">PanWU01x14_283260</name>
</gene>
<comment type="caution">
    <text evidence="1">The sequence shown here is derived from an EMBL/GenBank/DDBJ whole genome shotgun (WGS) entry which is preliminary data.</text>
</comment>
<evidence type="ECO:0000313" key="2">
    <source>
        <dbReference type="Proteomes" id="UP000237105"/>
    </source>
</evidence>
<proteinExistence type="predicted"/>
<name>A0A2P5B0H1_PARAD</name>
<accession>A0A2P5B0H1</accession>
<evidence type="ECO:0000313" key="1">
    <source>
        <dbReference type="EMBL" id="PON42274.1"/>
    </source>
</evidence>
<sequence length="139" mass="14793">MNDNHTLNIRLGQDSNRSLQSLSCVNTTLGREISHVGVGDTSFHFGHALGGVDSRLPSMSSGAYGLVDSSAHGLVLRVARDVLQDAYGVSHANVNIHANVDSHDTTIKDSYVSFKVISSGPLSSDQGLSFWLPKITVST</sequence>
<dbReference type="AlphaFoldDB" id="A0A2P5B0H1"/>
<organism evidence="1 2">
    <name type="scientific">Parasponia andersonii</name>
    <name type="common">Sponia andersonii</name>
    <dbReference type="NCBI Taxonomy" id="3476"/>
    <lineage>
        <taxon>Eukaryota</taxon>
        <taxon>Viridiplantae</taxon>
        <taxon>Streptophyta</taxon>
        <taxon>Embryophyta</taxon>
        <taxon>Tracheophyta</taxon>
        <taxon>Spermatophyta</taxon>
        <taxon>Magnoliopsida</taxon>
        <taxon>eudicotyledons</taxon>
        <taxon>Gunneridae</taxon>
        <taxon>Pentapetalae</taxon>
        <taxon>rosids</taxon>
        <taxon>fabids</taxon>
        <taxon>Rosales</taxon>
        <taxon>Cannabaceae</taxon>
        <taxon>Parasponia</taxon>
    </lineage>
</organism>
<protein>
    <submittedName>
        <fullName evidence="1">Uncharacterized protein</fullName>
    </submittedName>
</protein>
<reference evidence="2" key="1">
    <citation type="submission" date="2016-06" db="EMBL/GenBank/DDBJ databases">
        <title>Parallel loss of symbiosis genes in relatives of nitrogen-fixing non-legume Parasponia.</title>
        <authorList>
            <person name="Van Velzen R."/>
            <person name="Holmer R."/>
            <person name="Bu F."/>
            <person name="Rutten L."/>
            <person name="Van Zeijl A."/>
            <person name="Liu W."/>
            <person name="Santuari L."/>
            <person name="Cao Q."/>
            <person name="Sharma T."/>
            <person name="Shen D."/>
            <person name="Roswanjaya Y."/>
            <person name="Wardhani T."/>
            <person name="Kalhor M.S."/>
            <person name="Jansen J."/>
            <person name="Van den Hoogen J."/>
            <person name="Gungor B."/>
            <person name="Hartog M."/>
            <person name="Hontelez J."/>
            <person name="Verver J."/>
            <person name="Yang W.-C."/>
            <person name="Schijlen E."/>
            <person name="Repin R."/>
            <person name="Schilthuizen M."/>
            <person name="Schranz E."/>
            <person name="Heidstra R."/>
            <person name="Miyata K."/>
            <person name="Fedorova E."/>
            <person name="Kohlen W."/>
            <person name="Bisseling T."/>
            <person name="Smit S."/>
            <person name="Geurts R."/>
        </authorList>
    </citation>
    <scope>NUCLEOTIDE SEQUENCE [LARGE SCALE GENOMIC DNA]</scope>
    <source>
        <strain evidence="2">cv. WU1-14</strain>
    </source>
</reference>
<keyword evidence="2" id="KW-1185">Reference proteome</keyword>